<evidence type="ECO:0000259" key="8">
    <source>
        <dbReference type="SMART" id="SM00968"/>
    </source>
</evidence>
<dbReference type="Proteomes" id="UP000807504">
    <property type="component" value="Unassembled WGS sequence"/>
</dbReference>
<feature type="coiled-coil region" evidence="7">
    <location>
        <begin position="366"/>
        <end position="540"/>
    </location>
</feature>
<dbReference type="InterPro" id="IPR003395">
    <property type="entry name" value="RecF/RecN/SMC_N"/>
</dbReference>
<evidence type="ECO:0000313" key="10">
    <source>
        <dbReference type="Proteomes" id="UP000807504"/>
    </source>
</evidence>
<gene>
    <name evidence="9" type="ORF">HNY73_017166</name>
</gene>
<keyword evidence="5 7" id="KW-0175">Coiled coil</keyword>
<dbReference type="GO" id="GO:0000796">
    <property type="term" value="C:condensin complex"/>
    <property type="evidence" value="ECO:0007669"/>
    <property type="project" value="TreeGrafter"/>
</dbReference>
<dbReference type="InterPro" id="IPR027417">
    <property type="entry name" value="P-loop_NTPase"/>
</dbReference>
<dbReference type="FunFam" id="3.40.50.300:FF:000585">
    <property type="entry name" value="Structural maintenance of chromosomes 4"/>
    <property type="match status" value="1"/>
</dbReference>
<dbReference type="Gene3D" id="1.20.1060.20">
    <property type="match status" value="1"/>
</dbReference>
<dbReference type="InterPro" id="IPR036277">
    <property type="entry name" value="SMC_hinge_sf"/>
</dbReference>
<feature type="coiled-coil region" evidence="7">
    <location>
        <begin position="313"/>
        <end position="340"/>
    </location>
</feature>
<protein>
    <submittedName>
        <fullName evidence="9">Structural maintenance of chromosomes protein like</fullName>
    </submittedName>
</protein>
<dbReference type="PANTHER" id="PTHR18937:SF172">
    <property type="entry name" value="STRUCTURAL MAINTENANCE OF CHROMOSOMES PROTEIN"/>
    <property type="match status" value="1"/>
</dbReference>
<dbReference type="Pfam" id="PF02463">
    <property type="entry name" value="SMC_N"/>
    <property type="match status" value="1"/>
</dbReference>
<dbReference type="AlphaFoldDB" id="A0A8T0EPQ2"/>
<evidence type="ECO:0000256" key="3">
    <source>
        <dbReference type="ARBA" id="ARBA00022741"/>
    </source>
</evidence>
<dbReference type="InterPro" id="IPR010935">
    <property type="entry name" value="SMC_hinge"/>
</dbReference>
<dbReference type="GO" id="GO:0005524">
    <property type="term" value="F:ATP binding"/>
    <property type="evidence" value="ECO:0007669"/>
    <property type="project" value="UniProtKB-KW"/>
</dbReference>
<dbReference type="PANTHER" id="PTHR18937">
    <property type="entry name" value="STRUCTURAL MAINTENANCE OF CHROMOSOMES SMC FAMILY MEMBER"/>
    <property type="match status" value="1"/>
</dbReference>
<dbReference type="Gene3D" id="3.40.50.300">
    <property type="entry name" value="P-loop containing nucleotide triphosphate hydrolases"/>
    <property type="match status" value="1"/>
</dbReference>
<proteinExistence type="inferred from homology"/>
<feature type="domain" description="SMC hinge" evidence="8">
    <location>
        <begin position="578"/>
        <end position="679"/>
    </location>
</feature>
<dbReference type="SMART" id="SM00968">
    <property type="entry name" value="SMC_hinge"/>
    <property type="match status" value="1"/>
</dbReference>
<keyword evidence="4" id="KW-0067">ATP-binding</keyword>
<keyword evidence="6" id="KW-0539">Nucleus</keyword>
<evidence type="ECO:0000256" key="2">
    <source>
        <dbReference type="ARBA" id="ARBA00006005"/>
    </source>
</evidence>
<sequence>MMEEACDSSGKVKTDFIVHPDGSITADEITVPAASAPALSVEATKERLVIRELNVRNFKSYAGSRTIGPFDKNFSCIVGPNGSGKSNVIDALLFVFGYRAQKIRSKKVSVLIHKSEKYPDLDSCSVTVNFATIKDEGENFTILPGSKFNVTRTGYKDNSSTYEINGRRAQYKEVTNLLRNYGVDLDFNRFMVLQGEIELISMMKPKGLTDQETGMLEYIEDIIGTSHFINAIQHFHTKLEEANEKRIEKRNQLKIVEKERADAEKPRAKAMEYLRLSNKLALLENSALQAQIAVTMRDEKQLNEDKGVLSEKIDSLSSSLNELQSNKQIKEEELKTISNECEACAKSVEEFKHQFTTLEKQDAACRENIKNNKEKCKKLTKTLETEELKMTNIRKKPEVLQGEICELEGKKIKLETTKAVEEKKLNELMDSVKDEIQEFQEEKDKYEEALVSLKNVLNDKKSELNLAQSELDLLLSNEKKEQENLKSLEMEYEKTVSLIKEEEMKLCKANDRIPELIAEISSAEKELNEKERKEVFLIEELKNKRIQLDEAKSSSNASKTRNTIVKALMEQKKKGKLTGVLGRLGDLGAIDVKYDVAISTACGPLDNIVTDTMNTARECVELLKQENIGYATFIALDQMKKWEPYIKEKIATVGLKGSTRHRVVTLKGELIDLSGTMSGGGGRCFKGRRGTFFRCPEKFFPRRNR</sequence>
<accession>A0A8T0EPQ2</accession>
<comment type="caution">
    <text evidence="9">The sequence shown here is derived from an EMBL/GenBank/DDBJ whole genome shotgun (WGS) entry which is preliminary data.</text>
</comment>
<evidence type="ECO:0000256" key="1">
    <source>
        <dbReference type="ARBA" id="ARBA00004123"/>
    </source>
</evidence>
<dbReference type="Pfam" id="PF06470">
    <property type="entry name" value="SMC_hinge"/>
    <property type="match status" value="1"/>
</dbReference>
<organism evidence="9 10">
    <name type="scientific">Argiope bruennichi</name>
    <name type="common">Wasp spider</name>
    <name type="synonym">Aranea bruennichi</name>
    <dbReference type="NCBI Taxonomy" id="94029"/>
    <lineage>
        <taxon>Eukaryota</taxon>
        <taxon>Metazoa</taxon>
        <taxon>Ecdysozoa</taxon>
        <taxon>Arthropoda</taxon>
        <taxon>Chelicerata</taxon>
        <taxon>Arachnida</taxon>
        <taxon>Araneae</taxon>
        <taxon>Araneomorphae</taxon>
        <taxon>Entelegynae</taxon>
        <taxon>Araneoidea</taxon>
        <taxon>Araneidae</taxon>
        <taxon>Argiope</taxon>
    </lineage>
</organism>
<evidence type="ECO:0000256" key="7">
    <source>
        <dbReference type="SAM" id="Coils"/>
    </source>
</evidence>
<evidence type="ECO:0000256" key="5">
    <source>
        <dbReference type="ARBA" id="ARBA00023054"/>
    </source>
</evidence>
<keyword evidence="3" id="KW-0547">Nucleotide-binding</keyword>
<dbReference type="GO" id="GO:0007076">
    <property type="term" value="P:mitotic chromosome condensation"/>
    <property type="evidence" value="ECO:0007669"/>
    <property type="project" value="TreeGrafter"/>
</dbReference>
<reference evidence="9" key="2">
    <citation type="submission" date="2020-06" db="EMBL/GenBank/DDBJ databases">
        <authorList>
            <person name="Sheffer M."/>
        </authorList>
    </citation>
    <scope>NUCLEOTIDE SEQUENCE</scope>
</reference>
<keyword evidence="10" id="KW-1185">Reference proteome</keyword>
<evidence type="ECO:0000313" key="9">
    <source>
        <dbReference type="EMBL" id="KAF8774636.1"/>
    </source>
</evidence>
<comment type="subcellular location">
    <subcellularLocation>
        <location evidence="1">Nucleus</location>
    </subcellularLocation>
</comment>
<dbReference type="SUPFAM" id="SSF75553">
    <property type="entry name" value="Smc hinge domain"/>
    <property type="match status" value="1"/>
</dbReference>
<dbReference type="GO" id="GO:0005634">
    <property type="term" value="C:nucleus"/>
    <property type="evidence" value="ECO:0007669"/>
    <property type="project" value="UniProtKB-SubCell"/>
</dbReference>
<evidence type="ECO:0000256" key="6">
    <source>
        <dbReference type="ARBA" id="ARBA00023242"/>
    </source>
</evidence>
<dbReference type="EMBL" id="JABXBU010002227">
    <property type="protein sequence ID" value="KAF8774636.1"/>
    <property type="molecule type" value="Genomic_DNA"/>
</dbReference>
<reference evidence="9" key="1">
    <citation type="journal article" date="2020" name="bioRxiv">
        <title>Chromosome-level reference genome of the European wasp spider Argiope bruennichi: a resource for studies on range expansion and evolutionary adaptation.</title>
        <authorList>
            <person name="Sheffer M.M."/>
            <person name="Hoppe A."/>
            <person name="Krehenwinkel H."/>
            <person name="Uhl G."/>
            <person name="Kuss A.W."/>
            <person name="Jensen L."/>
            <person name="Jensen C."/>
            <person name="Gillespie R.G."/>
            <person name="Hoff K.J."/>
            <person name="Prost S."/>
        </authorList>
    </citation>
    <scope>NUCLEOTIDE SEQUENCE</scope>
</reference>
<dbReference type="SUPFAM" id="SSF52540">
    <property type="entry name" value="P-loop containing nucleoside triphosphate hydrolases"/>
    <property type="match status" value="1"/>
</dbReference>
<name>A0A8T0EPQ2_ARGBR</name>
<comment type="similarity">
    <text evidence="2">Belongs to the SMC family. SMC4 subfamily.</text>
</comment>
<evidence type="ECO:0000256" key="4">
    <source>
        <dbReference type="ARBA" id="ARBA00022840"/>
    </source>
</evidence>